<evidence type="ECO:0000256" key="3">
    <source>
        <dbReference type="ARBA" id="ARBA00023136"/>
    </source>
</evidence>
<keyword evidence="2 4" id="KW-0732">Signal</keyword>
<sequence>MKKTLLAIAIPAALLATSAQAVELYKTDVASVDFYGQMRTEVKVLTDKDVTLGAGSSRSGVKASYAVNDSVNVFGTFEFGLSGNGGSLESRLHYAGVEGDFGKLSFGKQWTVSDDIYGAEYSYFFGGSALFYSILSGAEHDSLIKYNFETDDFWIAANVGLAEDDSSQELYEAFIGTSVGDLNLHAGYGLNKDKVEDSETKDWKNEYFQVTAEYSVGDGVIGFTYYNAELSSLNNDSKVKENGYSLGGMYSVSDAIGLYAGLELTDHDVDALDDSTNFFIGADYQINDWSKVYAEYAYSDGQTLGFSNKASGNEVELASSADKDSNFAVGYRVYW</sequence>
<dbReference type="RefSeq" id="WP_284204470.1">
    <property type="nucleotide sequence ID" value="NZ_BSPQ01000013.1"/>
</dbReference>
<name>A0ABQ6E1X5_9GAMM</name>
<evidence type="ECO:0000256" key="1">
    <source>
        <dbReference type="ARBA" id="ARBA00004571"/>
    </source>
</evidence>
<proteinExistence type="predicted"/>
<evidence type="ECO:0000256" key="4">
    <source>
        <dbReference type="SAM" id="SignalP"/>
    </source>
</evidence>
<evidence type="ECO:0000313" key="7">
    <source>
        <dbReference type="Proteomes" id="UP001157353"/>
    </source>
</evidence>
<organism evidence="6 7">
    <name type="scientific">Psychromonas marina</name>
    <dbReference type="NCBI Taxonomy" id="88364"/>
    <lineage>
        <taxon>Bacteria</taxon>
        <taxon>Pseudomonadati</taxon>
        <taxon>Pseudomonadota</taxon>
        <taxon>Gammaproteobacteria</taxon>
        <taxon>Alteromonadales</taxon>
        <taxon>Psychromonadaceae</taxon>
        <taxon>Psychromonas</taxon>
    </lineage>
</organism>
<keyword evidence="7" id="KW-1185">Reference proteome</keyword>
<reference evidence="7" key="1">
    <citation type="journal article" date="2019" name="Int. J. Syst. Evol. Microbiol.">
        <title>The Global Catalogue of Microorganisms (GCM) 10K type strain sequencing project: providing services to taxonomists for standard genome sequencing and annotation.</title>
        <authorList>
            <consortium name="The Broad Institute Genomics Platform"/>
            <consortium name="The Broad Institute Genome Sequencing Center for Infectious Disease"/>
            <person name="Wu L."/>
            <person name="Ma J."/>
        </authorList>
    </citation>
    <scope>NUCLEOTIDE SEQUENCE [LARGE SCALE GENOMIC DNA]</scope>
    <source>
        <strain evidence="7">NBRC 103166</strain>
    </source>
</reference>
<protein>
    <submittedName>
        <fullName evidence="6">Porin</fullName>
    </submittedName>
</protein>
<evidence type="ECO:0000313" key="6">
    <source>
        <dbReference type="EMBL" id="GLS91352.1"/>
    </source>
</evidence>
<dbReference type="Gene3D" id="2.40.160.10">
    <property type="entry name" value="Porin"/>
    <property type="match status" value="1"/>
</dbReference>
<feature type="signal peptide" evidence="4">
    <location>
        <begin position="1"/>
        <end position="21"/>
    </location>
</feature>
<accession>A0ABQ6E1X5</accession>
<gene>
    <name evidence="6" type="ORF">GCM10007916_24210</name>
</gene>
<dbReference type="InterPro" id="IPR033900">
    <property type="entry name" value="Gram_neg_porin_domain"/>
</dbReference>
<comment type="subcellular location">
    <subcellularLocation>
        <location evidence="1">Cell outer membrane</location>
        <topology evidence="1">Multi-pass membrane protein</topology>
    </subcellularLocation>
</comment>
<feature type="chain" id="PRO_5046378558" evidence="4">
    <location>
        <begin position="22"/>
        <end position="335"/>
    </location>
</feature>
<dbReference type="SUPFAM" id="SSF56935">
    <property type="entry name" value="Porins"/>
    <property type="match status" value="1"/>
</dbReference>
<dbReference type="EMBL" id="BSPQ01000013">
    <property type="protein sequence ID" value="GLS91352.1"/>
    <property type="molecule type" value="Genomic_DNA"/>
</dbReference>
<dbReference type="PANTHER" id="PTHR34501:SF2">
    <property type="entry name" value="OUTER MEMBRANE PORIN F-RELATED"/>
    <property type="match status" value="1"/>
</dbReference>
<dbReference type="InterPro" id="IPR023614">
    <property type="entry name" value="Porin_dom_sf"/>
</dbReference>
<keyword evidence="3" id="KW-0472">Membrane</keyword>
<dbReference type="InterPro" id="IPR050298">
    <property type="entry name" value="Gram-neg_bact_OMP"/>
</dbReference>
<dbReference type="Pfam" id="PF13609">
    <property type="entry name" value="Porin_4"/>
    <property type="match status" value="1"/>
</dbReference>
<evidence type="ECO:0000256" key="2">
    <source>
        <dbReference type="ARBA" id="ARBA00022729"/>
    </source>
</evidence>
<dbReference type="Proteomes" id="UP001157353">
    <property type="component" value="Unassembled WGS sequence"/>
</dbReference>
<comment type="caution">
    <text evidence="6">The sequence shown here is derived from an EMBL/GenBank/DDBJ whole genome shotgun (WGS) entry which is preliminary data.</text>
</comment>
<dbReference type="PANTHER" id="PTHR34501">
    <property type="entry name" value="PROTEIN YDDL-RELATED"/>
    <property type="match status" value="1"/>
</dbReference>
<feature type="domain" description="Porin" evidence="5">
    <location>
        <begin position="12"/>
        <end position="302"/>
    </location>
</feature>
<dbReference type="CDD" id="cd00342">
    <property type="entry name" value="gram_neg_porins"/>
    <property type="match status" value="1"/>
</dbReference>
<evidence type="ECO:0000259" key="5">
    <source>
        <dbReference type="Pfam" id="PF13609"/>
    </source>
</evidence>